<dbReference type="InterPro" id="IPR013783">
    <property type="entry name" value="Ig-like_fold"/>
</dbReference>
<dbReference type="Proteomes" id="UP000295181">
    <property type="component" value="Unassembled WGS sequence"/>
</dbReference>
<comment type="caution">
    <text evidence="4">The sequence shown here is derived from an EMBL/GenBank/DDBJ whole genome shotgun (WGS) entry which is preliminary data.</text>
</comment>
<reference evidence="4 5" key="1">
    <citation type="journal article" date="2019" name="Appl. Microbiol. Biotechnol.">
        <title>Uncovering carbohydrate metabolism through a genotype-phenotype association study of 56 lactic acid bacteria genomes.</title>
        <authorList>
            <person name="Buron-Moles G."/>
            <person name="Chailyan A."/>
            <person name="Dolejs I."/>
            <person name="Forster J."/>
            <person name="Miks M.H."/>
        </authorList>
    </citation>
    <scope>NUCLEOTIDE SEQUENCE [LARGE SCALE GENOMIC DNA]</scope>
    <source>
        <strain evidence="4 5">ATCC 4005</strain>
    </source>
</reference>
<feature type="signal peptide" evidence="1">
    <location>
        <begin position="1"/>
        <end position="27"/>
    </location>
</feature>
<proteinExistence type="predicted"/>
<feature type="domain" description="Pesticidal crystal protein Cry22Aa Ig-like" evidence="3">
    <location>
        <begin position="389"/>
        <end position="436"/>
    </location>
</feature>
<dbReference type="EMBL" id="PUFP01000005">
    <property type="protein sequence ID" value="TDG81158.1"/>
    <property type="molecule type" value="Genomic_DNA"/>
</dbReference>
<organism evidence="4 5">
    <name type="scientific">Lentilactobacillus buchneri DSM 20057</name>
    <dbReference type="NCBI Taxonomy" id="1423728"/>
    <lineage>
        <taxon>Bacteria</taxon>
        <taxon>Bacillati</taxon>
        <taxon>Bacillota</taxon>
        <taxon>Bacilli</taxon>
        <taxon>Lactobacillales</taxon>
        <taxon>Lactobacillaceae</taxon>
        <taxon>Lentilactobacillus</taxon>
    </lineage>
</organism>
<feature type="domain" description="GW" evidence="2">
    <location>
        <begin position="177"/>
        <end position="226"/>
    </location>
</feature>
<accession>A0A4R5NU36</accession>
<feature type="chain" id="PRO_5020976554" evidence="1">
    <location>
        <begin position="28"/>
        <end position="438"/>
    </location>
</feature>
<dbReference type="GeneID" id="72461577"/>
<dbReference type="RefSeq" id="WP_013727369.1">
    <property type="nucleotide sequence ID" value="NZ_AZDM01000010.1"/>
</dbReference>
<sequence>MNNLKIMGALAGAFAIGTMILTTQADAAKKVKVTSNVPITATKVTNRNVAITGKNKIYNKAGVLKNAKAVTSAKQLKQLGNSQRSKDFFNVYRMATTNKGQVYYKVVSFEGKWRGWIYGGKTKADYQGGIRSVQTTKDVPLPDDVKNAKFTLGNPGISGTSNSWTAIPWSQYGARLKTTDSRPYANDELRVTAAKQLTRQYYGTFYYVVDDTHPEFNGWLNSSSLKAATTPPTNTTTTVTNYVQSPPEVVTNTVTNTVTKTVEVPAKNPLTINYNVYELGTSQNQAVSNQILKMYQDQYASVLSELTKNPDTAATKLKDLGDGQTLKSNDPTPMNYASIAVSFDKDKNVITITLNWVQPIIFVSDAQILTGDDYYPKSYLWSVMDGTGVSYQRGDWLDRVQISTDVNTKLPGTYHTTYTFKLMDGMTATATATVTVTK</sequence>
<keyword evidence="1" id="KW-0732">Signal</keyword>
<dbReference type="Pfam" id="PF13457">
    <property type="entry name" value="GW"/>
    <property type="match status" value="2"/>
</dbReference>
<gene>
    <name evidence="4" type="ORF">C5L32_001813</name>
</gene>
<protein>
    <submittedName>
        <fullName evidence="4">Uncharacterized protein</fullName>
    </submittedName>
</protein>
<evidence type="ECO:0000313" key="4">
    <source>
        <dbReference type="EMBL" id="TDG81158.1"/>
    </source>
</evidence>
<evidence type="ECO:0000259" key="3">
    <source>
        <dbReference type="Pfam" id="PF16403"/>
    </source>
</evidence>
<evidence type="ECO:0000256" key="1">
    <source>
        <dbReference type="SAM" id="SignalP"/>
    </source>
</evidence>
<evidence type="ECO:0000313" key="5">
    <source>
        <dbReference type="Proteomes" id="UP000295181"/>
    </source>
</evidence>
<dbReference type="Pfam" id="PF16403">
    <property type="entry name" value="Bact_surface_Ig-like"/>
    <property type="match status" value="1"/>
</dbReference>
<dbReference type="AlphaFoldDB" id="A0A4R5NU36"/>
<name>A0A4R5NU36_LENBU</name>
<dbReference type="InterPro" id="IPR025987">
    <property type="entry name" value="GW_dom"/>
</dbReference>
<dbReference type="InterPro" id="IPR032179">
    <property type="entry name" value="Cry22Aa_Ig-like"/>
</dbReference>
<feature type="domain" description="GW" evidence="2">
    <location>
        <begin position="45"/>
        <end position="117"/>
    </location>
</feature>
<dbReference type="Gene3D" id="2.60.40.10">
    <property type="entry name" value="Immunoglobulins"/>
    <property type="match status" value="1"/>
</dbReference>
<evidence type="ECO:0000259" key="2">
    <source>
        <dbReference type="Pfam" id="PF13457"/>
    </source>
</evidence>